<dbReference type="STRING" id="157910.SAMN05445850_7574"/>
<name>A0A1H1KFR0_9BURK</name>
<evidence type="ECO:0000256" key="2">
    <source>
        <dbReference type="SAM" id="MobiDB-lite"/>
    </source>
</evidence>
<dbReference type="PROSITE" id="PS50980">
    <property type="entry name" value="COA_CT_NTER"/>
    <property type="match status" value="1"/>
</dbReference>
<dbReference type="Gene3D" id="3.90.226.10">
    <property type="entry name" value="2-enoyl-CoA Hydratase, Chain A, domain 1"/>
    <property type="match status" value="1"/>
</dbReference>
<dbReference type="PANTHER" id="PTHR42995">
    <property type="entry name" value="ACETYL-COENZYME A CARBOXYLASE CARBOXYL TRANSFERASE SUBUNIT BETA, CHLOROPLASTIC"/>
    <property type="match status" value="1"/>
</dbReference>
<keyword evidence="1" id="KW-0808">Transferase</keyword>
<dbReference type="NCBIfam" id="TIGR03133">
    <property type="entry name" value="malonate_beta"/>
    <property type="match status" value="1"/>
</dbReference>
<dbReference type="InterPro" id="IPR034733">
    <property type="entry name" value="AcCoA_carboxyl_beta"/>
</dbReference>
<evidence type="ECO:0000313" key="5">
    <source>
        <dbReference type="Proteomes" id="UP000199365"/>
    </source>
</evidence>
<reference evidence="5" key="1">
    <citation type="submission" date="2016-10" db="EMBL/GenBank/DDBJ databases">
        <authorList>
            <person name="Varghese N."/>
            <person name="Submissions S."/>
        </authorList>
    </citation>
    <scope>NUCLEOTIDE SEQUENCE [LARGE SCALE GENOMIC DNA]</scope>
    <source>
        <strain evidence="5">DUS833</strain>
    </source>
</reference>
<dbReference type="SUPFAM" id="SSF52096">
    <property type="entry name" value="ClpP/crotonase"/>
    <property type="match status" value="1"/>
</dbReference>
<dbReference type="GO" id="GO:2001295">
    <property type="term" value="P:malonyl-CoA biosynthetic process"/>
    <property type="evidence" value="ECO:0007669"/>
    <property type="project" value="TreeGrafter"/>
</dbReference>
<organism evidence="4 5">
    <name type="scientific">Paraburkholderia tuberum</name>
    <dbReference type="NCBI Taxonomy" id="157910"/>
    <lineage>
        <taxon>Bacteria</taxon>
        <taxon>Pseudomonadati</taxon>
        <taxon>Pseudomonadota</taxon>
        <taxon>Betaproteobacteria</taxon>
        <taxon>Burkholderiales</taxon>
        <taxon>Burkholderiaceae</taxon>
        <taxon>Paraburkholderia</taxon>
    </lineage>
</organism>
<keyword evidence="5" id="KW-1185">Reference proteome</keyword>
<dbReference type="EMBL" id="FNKX01000004">
    <property type="protein sequence ID" value="SDR61134.1"/>
    <property type="molecule type" value="Genomic_DNA"/>
</dbReference>
<dbReference type="GO" id="GO:0005975">
    <property type="term" value="P:carbohydrate metabolic process"/>
    <property type="evidence" value="ECO:0007669"/>
    <property type="project" value="InterPro"/>
</dbReference>
<dbReference type="PANTHER" id="PTHR42995:SF1">
    <property type="entry name" value="MALONATE DECARBOXYLASE BETA SUBUNIT"/>
    <property type="match status" value="1"/>
</dbReference>
<dbReference type="RefSeq" id="WP_090812153.1">
    <property type="nucleotide sequence ID" value="NZ_FNKX01000004.1"/>
</dbReference>
<gene>
    <name evidence="4" type="ORF">SAMN05445850_7574</name>
</gene>
<evidence type="ECO:0000256" key="1">
    <source>
        <dbReference type="ARBA" id="ARBA00022679"/>
    </source>
</evidence>
<dbReference type="InterPro" id="IPR011762">
    <property type="entry name" value="COA_CT_N"/>
</dbReference>
<sequence length="317" mass="34129">MNIHDGVPLNRTTPRQRSYQEASARERAHGLCDAGSFTEWLDPRERLTSPHLAALDVPVAFDDGVVIGAGRIAGERVFVAAQEGRFMGGAVGEIHGAKLTGLIRRAEKERPAAVILMLETGGVRLHEANAGLVAISEIQRAVFDARRARVPVIVLIGGGNGCYGGMGIVARCCDAIVMSEAARLSVSGPEVIETAQGVEEFDAKDRALVWRTMGGKHRYLLGEIDRFVDDELAAFRQGAAAYLNRSAPLDLDAVLAEHSRLEERLARFGACEDALDIWAAMGIDDAARITALDTDAFLEAATSARASTREEHTDDAR</sequence>
<dbReference type="GO" id="GO:0006633">
    <property type="term" value="P:fatty acid biosynthetic process"/>
    <property type="evidence" value="ECO:0007669"/>
    <property type="project" value="TreeGrafter"/>
</dbReference>
<feature type="compositionally biased region" description="Polar residues" evidence="2">
    <location>
        <begin position="10"/>
        <end position="21"/>
    </location>
</feature>
<dbReference type="GO" id="GO:0016740">
    <property type="term" value="F:transferase activity"/>
    <property type="evidence" value="ECO:0007669"/>
    <property type="project" value="UniProtKB-KW"/>
</dbReference>
<dbReference type="NCBIfam" id="NF005530">
    <property type="entry name" value="PRK07189.1"/>
    <property type="match status" value="1"/>
</dbReference>
<evidence type="ECO:0000313" key="4">
    <source>
        <dbReference type="EMBL" id="SDR61134.1"/>
    </source>
</evidence>
<dbReference type="InterPro" id="IPR017556">
    <property type="entry name" value="Malonate_beta"/>
</dbReference>
<dbReference type="GO" id="GO:0016831">
    <property type="term" value="F:carboxy-lyase activity"/>
    <property type="evidence" value="ECO:0007669"/>
    <property type="project" value="InterPro"/>
</dbReference>
<proteinExistence type="predicted"/>
<protein>
    <submittedName>
        <fullName evidence="4">Malonate decarboxylase beta subunit</fullName>
    </submittedName>
</protein>
<dbReference type="Pfam" id="PF01039">
    <property type="entry name" value="Carboxyl_trans"/>
    <property type="match status" value="1"/>
</dbReference>
<dbReference type="AlphaFoldDB" id="A0A1H1KFR0"/>
<dbReference type="GO" id="GO:0003989">
    <property type="term" value="F:acetyl-CoA carboxylase activity"/>
    <property type="evidence" value="ECO:0007669"/>
    <property type="project" value="TreeGrafter"/>
</dbReference>
<evidence type="ECO:0000259" key="3">
    <source>
        <dbReference type="PROSITE" id="PS50980"/>
    </source>
</evidence>
<dbReference type="InterPro" id="IPR029045">
    <property type="entry name" value="ClpP/crotonase-like_dom_sf"/>
</dbReference>
<feature type="domain" description="CoA carboxyltransferase N-terminal" evidence="3">
    <location>
        <begin position="1"/>
        <end position="251"/>
    </location>
</feature>
<dbReference type="Proteomes" id="UP000199365">
    <property type="component" value="Unassembled WGS sequence"/>
</dbReference>
<accession>A0A1H1KFR0</accession>
<feature type="region of interest" description="Disordered" evidence="2">
    <location>
        <begin position="1"/>
        <end position="26"/>
    </location>
</feature>